<dbReference type="GeneID" id="91972399"/>
<evidence type="ECO:0000313" key="1">
    <source>
        <dbReference type="EMBL" id="QGH29666.1"/>
    </source>
</evidence>
<protein>
    <recommendedName>
        <fullName evidence="3">Lipoprotein</fullName>
    </recommendedName>
</protein>
<dbReference type="PROSITE" id="PS51257">
    <property type="entry name" value="PROKAR_LIPOPROTEIN"/>
    <property type="match status" value="1"/>
</dbReference>
<accession>A0ABX6DR72</accession>
<sequence length="131" mass="14438">MKVPALFIIALLTGCASKPFEKTPLIYNPEVTTASSSLTQIRVHRAVQLSGSGLGEDCPLIIKVDENEVAGLQQNQYVDVYLSNGSHTLSVRFKCALTAWKKSLDINVDGAYQEYKTEMGAAGQYRIWQVK</sequence>
<dbReference type="Proteomes" id="UP000344450">
    <property type="component" value="Chromosome"/>
</dbReference>
<gene>
    <name evidence="1" type="ORF">GHC21_08310</name>
</gene>
<evidence type="ECO:0000313" key="2">
    <source>
        <dbReference type="Proteomes" id="UP000344450"/>
    </source>
</evidence>
<dbReference type="RefSeq" id="WP_153742635.1">
    <property type="nucleotide sequence ID" value="NZ_CP045843.1"/>
</dbReference>
<name>A0ABX6DR72_KLUIN</name>
<proteinExistence type="predicted"/>
<reference evidence="1 2" key="1">
    <citation type="submission" date="2019-10" db="EMBL/GenBank/DDBJ databases">
        <title>Complete genome sequencing of drug resistant plasmids in Kluyvera intermedia.</title>
        <authorList>
            <person name="Ke C."/>
            <person name="Jian S."/>
        </authorList>
    </citation>
    <scope>NUCLEOTIDE SEQUENCE [LARGE SCALE GENOMIC DNA]</scope>
    <source>
        <strain evidence="1 2">N2-1</strain>
    </source>
</reference>
<keyword evidence="2" id="KW-1185">Reference proteome</keyword>
<organism evidence="1 2">
    <name type="scientific">Kluyvera intermedia</name>
    <name type="common">Enterobacter intermedius</name>
    <dbReference type="NCBI Taxonomy" id="61648"/>
    <lineage>
        <taxon>Bacteria</taxon>
        <taxon>Pseudomonadati</taxon>
        <taxon>Pseudomonadota</taxon>
        <taxon>Gammaproteobacteria</taxon>
        <taxon>Enterobacterales</taxon>
        <taxon>Enterobacteriaceae</taxon>
        <taxon>Kluyvera</taxon>
    </lineage>
</organism>
<dbReference type="EMBL" id="CP045845">
    <property type="protein sequence ID" value="QGH29666.1"/>
    <property type="molecule type" value="Genomic_DNA"/>
</dbReference>
<evidence type="ECO:0008006" key="3">
    <source>
        <dbReference type="Google" id="ProtNLM"/>
    </source>
</evidence>